<dbReference type="RefSeq" id="WP_079640161.1">
    <property type="nucleotide sequence ID" value="NZ_FUYP01000049.1"/>
</dbReference>
<dbReference type="PRINTS" id="PR00080">
    <property type="entry name" value="SDRFAMILY"/>
</dbReference>
<dbReference type="PRINTS" id="PR00081">
    <property type="entry name" value="GDHRDH"/>
</dbReference>
<evidence type="ECO:0000313" key="2">
    <source>
        <dbReference type="EMBL" id="SKC01251.1"/>
    </source>
</evidence>
<dbReference type="PANTHER" id="PTHR42879">
    <property type="entry name" value="3-OXOACYL-(ACYL-CARRIER-PROTEIN) REDUCTASE"/>
    <property type="match status" value="1"/>
</dbReference>
<dbReference type="FunFam" id="3.40.50.720:FF:000084">
    <property type="entry name" value="Short-chain dehydrogenase reductase"/>
    <property type="match status" value="1"/>
</dbReference>
<organism evidence="2 3">
    <name type="scientific">Sphingopyxis flava</name>
    <dbReference type="NCBI Taxonomy" id="1507287"/>
    <lineage>
        <taxon>Bacteria</taxon>
        <taxon>Pseudomonadati</taxon>
        <taxon>Pseudomonadota</taxon>
        <taxon>Alphaproteobacteria</taxon>
        <taxon>Sphingomonadales</taxon>
        <taxon>Sphingomonadaceae</taxon>
        <taxon>Sphingopyxis</taxon>
    </lineage>
</organism>
<dbReference type="OrthoDB" id="9793325at2"/>
<dbReference type="Gene3D" id="3.40.50.720">
    <property type="entry name" value="NAD(P)-binding Rossmann-like Domain"/>
    <property type="match status" value="1"/>
</dbReference>
<dbReference type="PANTHER" id="PTHR42879:SF6">
    <property type="entry name" value="NADPH-DEPENDENT REDUCTASE BACG"/>
    <property type="match status" value="1"/>
</dbReference>
<dbReference type="SUPFAM" id="SSF51735">
    <property type="entry name" value="NAD(P)-binding Rossmann-fold domains"/>
    <property type="match status" value="1"/>
</dbReference>
<gene>
    <name evidence="2" type="ORF">SAMN06295937_104914</name>
</gene>
<evidence type="ECO:0000313" key="3">
    <source>
        <dbReference type="Proteomes" id="UP000190044"/>
    </source>
</evidence>
<accession>A0A1T5FYJ5</accession>
<dbReference type="EMBL" id="FUYP01000049">
    <property type="protein sequence ID" value="SKC01251.1"/>
    <property type="molecule type" value="Genomic_DNA"/>
</dbReference>
<proteinExistence type="inferred from homology"/>
<dbReference type="InterPro" id="IPR050259">
    <property type="entry name" value="SDR"/>
</dbReference>
<dbReference type="AlphaFoldDB" id="A0A1T5FYJ5"/>
<dbReference type="InterPro" id="IPR036291">
    <property type="entry name" value="NAD(P)-bd_dom_sf"/>
</dbReference>
<dbReference type="Proteomes" id="UP000190044">
    <property type="component" value="Unassembled WGS sequence"/>
</dbReference>
<dbReference type="InterPro" id="IPR002347">
    <property type="entry name" value="SDR_fam"/>
</dbReference>
<dbReference type="Pfam" id="PF13561">
    <property type="entry name" value="adh_short_C2"/>
    <property type="match status" value="1"/>
</dbReference>
<sequence length="280" mass="29973">MDLELEGKRALVTGSSSGIGAAIARLLAAEGAKVMFHGRDEAKTRAVAQSIVDAGGEADFVMGALNEEADCARVASAVIERFGGVDILVNNAGGMAASSRPDTTAESFNRPWLETPWDDWRWTYEQNVGSSVRLIQALAPGMIERGWGRIINISSASATQTEPDLADYQPAKAAITNMTSGLAKSLAGTGVTVNTVTPGTIATEGVRAGFVEWANQLGWTELDWPTIERRFTHEVIPQPIKHFGRPEDIARMVAFIASPQASYMTGSNYRVDGGQCRSIN</sequence>
<reference evidence="3" key="1">
    <citation type="submission" date="2017-02" db="EMBL/GenBank/DDBJ databases">
        <authorList>
            <person name="Varghese N."/>
            <person name="Submissions S."/>
        </authorList>
    </citation>
    <scope>NUCLEOTIDE SEQUENCE [LARGE SCALE GENOMIC DNA]</scope>
    <source>
        <strain evidence="3">R11H</strain>
    </source>
</reference>
<comment type="similarity">
    <text evidence="1">Belongs to the short-chain dehydrogenases/reductases (SDR) family.</text>
</comment>
<keyword evidence="3" id="KW-1185">Reference proteome</keyword>
<name>A0A1T5FYJ5_9SPHN</name>
<evidence type="ECO:0000256" key="1">
    <source>
        <dbReference type="ARBA" id="ARBA00006484"/>
    </source>
</evidence>
<protein>
    <submittedName>
        <fullName evidence="2">NAD(P)-dependent dehydrogenase, short-chain alcohol dehydrogenase family</fullName>
    </submittedName>
</protein>